<sequence length="272" mass="30853">MVRIFRLRLPLGITLCLMTLTQPQAQPPPLEATSQAEPGAELQARLAAADDATRTRLRELRRLEAETRQLETRSDALARRLTYQGERLASREAALDSLAESREALPRLEQALISRLLSWVERDLPFLKQERLARAEGLAVGLQDPDASIAERLDRLLAAWRTELDYGRELDAWRGILNEGGEGKDEGSARRREVDFLRLGRVGLYYLTPDGREGGVWRAETDHWETLDKAERVELRHGLRIARDQRAAELLTLPISLPLERIPPSIDTEMGR</sequence>
<dbReference type="InterPro" id="IPR016866">
    <property type="entry name" value="UCP028069"/>
</dbReference>
<feature type="signal peptide" evidence="1">
    <location>
        <begin position="1"/>
        <end position="25"/>
    </location>
</feature>
<dbReference type="Pfam" id="PF11932">
    <property type="entry name" value="DUF3450"/>
    <property type="match status" value="1"/>
</dbReference>
<feature type="chain" id="PRO_5020955750" evidence="1">
    <location>
        <begin position="26"/>
        <end position="272"/>
    </location>
</feature>
<dbReference type="Proteomes" id="UP000295150">
    <property type="component" value="Unassembled WGS sequence"/>
</dbReference>
<evidence type="ECO:0000313" key="2">
    <source>
        <dbReference type="EMBL" id="TDO12632.1"/>
    </source>
</evidence>
<evidence type="ECO:0000313" key="3">
    <source>
        <dbReference type="Proteomes" id="UP000295150"/>
    </source>
</evidence>
<dbReference type="AlphaFoldDB" id="A0A4R6HUI2"/>
<gene>
    <name evidence="2" type="ORF">DFO68_104145</name>
</gene>
<keyword evidence="1" id="KW-0732">Signal</keyword>
<dbReference type="EMBL" id="SNWH01000004">
    <property type="protein sequence ID" value="TDO12632.1"/>
    <property type="molecule type" value="Genomic_DNA"/>
</dbReference>
<evidence type="ECO:0000256" key="1">
    <source>
        <dbReference type="SAM" id="SignalP"/>
    </source>
</evidence>
<comment type="caution">
    <text evidence="2">The sequence shown here is derived from an EMBL/GenBank/DDBJ whole genome shotgun (WGS) entry which is preliminary data.</text>
</comment>
<name>A0A4R6HUI2_9GAMM</name>
<proteinExistence type="predicted"/>
<accession>A0A4R6HUI2</accession>
<organism evidence="2 3">
    <name type="scientific">Halomonas ventosae</name>
    <dbReference type="NCBI Taxonomy" id="229007"/>
    <lineage>
        <taxon>Bacteria</taxon>
        <taxon>Pseudomonadati</taxon>
        <taxon>Pseudomonadota</taxon>
        <taxon>Gammaproteobacteria</taxon>
        <taxon>Oceanospirillales</taxon>
        <taxon>Halomonadaceae</taxon>
        <taxon>Halomonas</taxon>
    </lineage>
</organism>
<protein>
    <submittedName>
        <fullName evidence="2">Uncharacterized protein DUF3450</fullName>
    </submittedName>
</protein>
<reference evidence="2 3" key="1">
    <citation type="submission" date="2019-03" db="EMBL/GenBank/DDBJ databases">
        <title>Freshwater and sediment microbial communities from various areas in North America, analyzing microbe dynamics in response to fracking.</title>
        <authorList>
            <person name="Lamendella R."/>
        </authorList>
    </citation>
    <scope>NUCLEOTIDE SEQUENCE [LARGE SCALE GENOMIC DNA]</scope>
    <source>
        <strain evidence="2 3">1_TX</strain>
    </source>
</reference>
<keyword evidence="3" id="KW-1185">Reference proteome</keyword>